<organism evidence="7 8">
    <name type="scientific">Babesia bigemina</name>
    <dbReference type="NCBI Taxonomy" id="5866"/>
    <lineage>
        <taxon>Eukaryota</taxon>
        <taxon>Sar</taxon>
        <taxon>Alveolata</taxon>
        <taxon>Apicomplexa</taxon>
        <taxon>Aconoidasida</taxon>
        <taxon>Piroplasmida</taxon>
        <taxon>Babesiidae</taxon>
        <taxon>Babesia</taxon>
    </lineage>
</organism>
<dbReference type="PANTHER" id="PTHR13063">
    <property type="entry name" value="ENOS INTERACTING PROTEIN"/>
    <property type="match status" value="1"/>
</dbReference>
<dbReference type="InterPro" id="IPR031790">
    <property type="entry name" value="Znf-NOSIP"/>
</dbReference>
<protein>
    <submittedName>
        <fullName evidence="7">ENOS INTERACTING domain containg PROTEIN</fullName>
    </submittedName>
</protein>
<dbReference type="OrthoDB" id="116827at2759"/>
<dbReference type="EMBL" id="LK391708">
    <property type="protein sequence ID" value="CDR95170.1"/>
    <property type="molecule type" value="Genomic_DNA"/>
</dbReference>
<evidence type="ECO:0000256" key="5">
    <source>
        <dbReference type="SAM" id="MobiDB-lite"/>
    </source>
</evidence>
<evidence type="ECO:0000313" key="7">
    <source>
        <dbReference type="EMBL" id="CDR95170.1"/>
    </source>
</evidence>
<feature type="coiled-coil region" evidence="4">
    <location>
        <begin position="68"/>
        <end position="95"/>
    </location>
</feature>
<evidence type="ECO:0000313" key="8">
    <source>
        <dbReference type="Proteomes" id="UP000033188"/>
    </source>
</evidence>
<dbReference type="SUPFAM" id="SSF57850">
    <property type="entry name" value="RING/U-box"/>
    <property type="match status" value="1"/>
</dbReference>
<evidence type="ECO:0000259" key="6">
    <source>
        <dbReference type="Pfam" id="PF15906"/>
    </source>
</evidence>
<comment type="similarity">
    <text evidence="2">Belongs to the NOSIP family.</text>
</comment>
<dbReference type="PANTHER" id="PTHR13063:SF10">
    <property type="entry name" value="NITRIC OXIDE SYNTHASE-INTERACTING PROTEIN"/>
    <property type="match status" value="1"/>
</dbReference>
<dbReference type="InterPro" id="IPR013083">
    <property type="entry name" value="Znf_RING/FYVE/PHD"/>
</dbReference>
<feature type="compositionally biased region" description="Basic and acidic residues" evidence="5">
    <location>
        <begin position="154"/>
        <end position="166"/>
    </location>
</feature>
<dbReference type="RefSeq" id="XP_012767356.1">
    <property type="nucleotide sequence ID" value="XM_012911902.1"/>
</dbReference>
<name>A0A061DBP5_BABBI</name>
<dbReference type="STRING" id="5866.A0A061DBP5"/>
<feature type="domain" description="Nitric oxide synthase-interacting protein zinc-finger" evidence="6">
    <location>
        <begin position="4"/>
        <end position="71"/>
    </location>
</feature>
<keyword evidence="8" id="KW-1185">Reference proteome</keyword>
<keyword evidence="4" id="KW-0175">Coiled coil</keyword>
<dbReference type="VEuPathDB" id="PiroplasmaDB:BBBOND_0203270"/>
<dbReference type="GeneID" id="24563711"/>
<dbReference type="Proteomes" id="UP000033188">
    <property type="component" value="Chromosome 2"/>
</dbReference>
<sequence length="275" mass="30818">MTRHSKHNTGNAVFTYHERRKVKDFNTLRQRLGADSMRKCEHCWLCLSTAVKPVCTPAGYVFCKECILKCCAKQLEDHKREVEEWNAQLLYEEAKKAEEFHSTHESLKRKLVDTSVFGVSTVKSAKRQASGAPNEREKATTAADSNFWVANATRKGDAETKGERGARMPPKPKPGLKCPITGKPLKIKDLVEMHPDTEESDDPASGVTWVCSVSQQPISHNPVLLDRRTGRLVLRRYLKLSNAEEDGLFIELIPGGTGFAAHNGVMAQKYREALL</sequence>
<evidence type="ECO:0000256" key="2">
    <source>
        <dbReference type="ARBA" id="ARBA00008126"/>
    </source>
</evidence>
<feature type="region of interest" description="Disordered" evidence="5">
    <location>
        <begin position="154"/>
        <end position="179"/>
    </location>
</feature>
<evidence type="ECO:0000256" key="1">
    <source>
        <dbReference type="ARBA" id="ARBA00004123"/>
    </source>
</evidence>
<reference evidence="8" key="1">
    <citation type="submission" date="2014-06" db="EMBL/GenBank/DDBJ databases">
        <authorList>
            <person name="Aslett M."/>
            <person name="De Silva N."/>
        </authorList>
    </citation>
    <scope>NUCLEOTIDE SEQUENCE [LARGE SCALE GENOMIC DNA]</scope>
    <source>
        <strain evidence="8">Bond</strain>
    </source>
</reference>
<dbReference type="GO" id="GO:0061630">
    <property type="term" value="F:ubiquitin protein ligase activity"/>
    <property type="evidence" value="ECO:0007669"/>
    <property type="project" value="InterPro"/>
</dbReference>
<comment type="subcellular location">
    <subcellularLocation>
        <location evidence="1">Nucleus</location>
    </subcellularLocation>
</comment>
<dbReference type="KEGG" id="bbig:BBBOND_0203270"/>
<keyword evidence="3" id="KW-0539">Nucleus</keyword>
<dbReference type="InterPro" id="IPR016818">
    <property type="entry name" value="NOSIP"/>
</dbReference>
<proteinExistence type="inferred from homology"/>
<dbReference type="GO" id="GO:0005634">
    <property type="term" value="C:nucleus"/>
    <property type="evidence" value="ECO:0007669"/>
    <property type="project" value="UniProtKB-SubCell"/>
</dbReference>
<dbReference type="Gene3D" id="3.30.40.10">
    <property type="entry name" value="Zinc/RING finger domain, C3HC4 (zinc finger)"/>
    <property type="match status" value="1"/>
</dbReference>
<dbReference type="AlphaFoldDB" id="A0A061DBP5"/>
<evidence type="ECO:0000256" key="4">
    <source>
        <dbReference type="SAM" id="Coils"/>
    </source>
</evidence>
<dbReference type="OMA" id="LENVHEH"/>
<dbReference type="Pfam" id="PF15906">
    <property type="entry name" value="zf-NOSIP"/>
    <property type="match status" value="1"/>
</dbReference>
<gene>
    <name evidence="7" type="ORF">BBBOND_0203270</name>
</gene>
<evidence type="ECO:0000256" key="3">
    <source>
        <dbReference type="ARBA" id="ARBA00023242"/>
    </source>
</evidence>
<accession>A0A061DBP5</accession>